<gene>
    <name evidence="1" type="ORF">SAMN06265173_11511</name>
</gene>
<protein>
    <submittedName>
        <fullName evidence="1">LPS-assembly lipoprotein</fullName>
    </submittedName>
</protein>
<accession>A0A521E871</accession>
<name>A0A521E871_9RHOB</name>
<dbReference type="PROSITE" id="PS51257">
    <property type="entry name" value="PROKAR_LIPOPROTEIN"/>
    <property type="match status" value="1"/>
</dbReference>
<evidence type="ECO:0000313" key="2">
    <source>
        <dbReference type="Proteomes" id="UP000316030"/>
    </source>
</evidence>
<dbReference type="OrthoDB" id="7629596at2"/>
<organism evidence="1 2">
    <name type="scientific">Thalassovita litoralis</name>
    <dbReference type="NCBI Taxonomy" id="1010611"/>
    <lineage>
        <taxon>Bacteria</taxon>
        <taxon>Pseudomonadati</taxon>
        <taxon>Pseudomonadota</taxon>
        <taxon>Alphaproteobacteria</taxon>
        <taxon>Rhodobacterales</taxon>
        <taxon>Roseobacteraceae</taxon>
        <taxon>Thalassovita</taxon>
    </lineage>
</organism>
<reference evidence="1 2" key="1">
    <citation type="submission" date="2017-05" db="EMBL/GenBank/DDBJ databases">
        <authorList>
            <person name="Varghese N."/>
            <person name="Submissions S."/>
        </authorList>
    </citation>
    <scope>NUCLEOTIDE SEQUENCE [LARGE SCALE GENOMIC DNA]</scope>
    <source>
        <strain evidence="1 2">DSM 29506</strain>
    </source>
</reference>
<dbReference type="RefSeq" id="WP_142493732.1">
    <property type="nucleotide sequence ID" value="NZ_FXTO01000015.1"/>
</dbReference>
<proteinExistence type="predicted"/>
<dbReference type="Proteomes" id="UP000316030">
    <property type="component" value="Unassembled WGS sequence"/>
</dbReference>
<keyword evidence="2" id="KW-1185">Reference proteome</keyword>
<sequence>MNNKTLLRLIAVLFWIPAISACGFTPVYGPNSQIEQQFSGITVQEPANRNEYLFVQNLETHIGRASAPDKMLQYTLYVYEQSMLQGYRAHLVGKVDYKVISMSDQTVLYGGSAENFTAYNIPAETLESLKNDAYSRLMQILADLVYRDLIVKNAAYADAS</sequence>
<dbReference type="Gene3D" id="3.30.160.150">
    <property type="entry name" value="Lipoprotein like domain"/>
    <property type="match status" value="1"/>
</dbReference>
<evidence type="ECO:0000313" key="1">
    <source>
        <dbReference type="EMBL" id="SMO80155.1"/>
    </source>
</evidence>
<keyword evidence="1" id="KW-0449">Lipoprotein</keyword>
<dbReference type="AlphaFoldDB" id="A0A521E871"/>
<dbReference type="EMBL" id="FXTO01000015">
    <property type="protein sequence ID" value="SMO80155.1"/>
    <property type="molecule type" value="Genomic_DNA"/>
</dbReference>